<dbReference type="RefSeq" id="WP_273641792.1">
    <property type="nucleotide sequence ID" value="NZ_JAQQXP010000002.1"/>
</dbReference>
<reference evidence="2 3" key="1">
    <citation type="submission" date="2022-10" db="EMBL/GenBank/DDBJ databases">
        <title>Alteromonas sp. chi3 Genome sequencing.</title>
        <authorList>
            <person name="Park S."/>
        </authorList>
    </citation>
    <scope>NUCLEOTIDE SEQUENCE [LARGE SCALE GENOMIC DNA]</scope>
    <source>
        <strain evidence="3">chi3</strain>
    </source>
</reference>
<dbReference type="SUPFAM" id="SSF63411">
    <property type="entry name" value="LuxS/MPP-like metallohydrolase"/>
    <property type="match status" value="1"/>
</dbReference>
<gene>
    <name evidence="2" type="ORF">OIK42_14710</name>
</gene>
<comment type="caution">
    <text evidence="2">The sequence shown here is derived from an EMBL/GenBank/DDBJ whole genome shotgun (WGS) entry which is preliminary data.</text>
</comment>
<organism evidence="2 3">
    <name type="scientific">Alteromonas gilva</name>
    <dbReference type="NCBI Taxonomy" id="2987522"/>
    <lineage>
        <taxon>Bacteria</taxon>
        <taxon>Pseudomonadati</taxon>
        <taxon>Pseudomonadota</taxon>
        <taxon>Gammaproteobacteria</taxon>
        <taxon>Alteromonadales</taxon>
        <taxon>Alteromonadaceae</taxon>
        <taxon>Alteromonas/Salinimonas group</taxon>
        <taxon>Alteromonas</taxon>
    </lineage>
</organism>
<keyword evidence="3" id="KW-1185">Reference proteome</keyword>
<protein>
    <submittedName>
        <fullName evidence="2">Insulinase family protein</fullName>
    </submittedName>
</protein>
<feature type="domain" description="Peptidase M16 N-terminal" evidence="1">
    <location>
        <begin position="35"/>
        <end position="142"/>
    </location>
</feature>
<dbReference type="InterPro" id="IPR011765">
    <property type="entry name" value="Pept_M16_N"/>
</dbReference>
<dbReference type="Proteomes" id="UP001218788">
    <property type="component" value="Unassembled WGS sequence"/>
</dbReference>
<evidence type="ECO:0000313" key="3">
    <source>
        <dbReference type="Proteomes" id="UP001218788"/>
    </source>
</evidence>
<evidence type="ECO:0000259" key="1">
    <source>
        <dbReference type="Pfam" id="PF00675"/>
    </source>
</evidence>
<evidence type="ECO:0000313" key="2">
    <source>
        <dbReference type="EMBL" id="MDC8832007.1"/>
    </source>
</evidence>
<dbReference type="InterPro" id="IPR011249">
    <property type="entry name" value="Metalloenz_LuxS/M16"/>
</dbReference>
<name>A0ABT5L568_9ALTE</name>
<accession>A0ABT5L568</accession>
<dbReference type="EMBL" id="JAQQXP010000002">
    <property type="protein sequence ID" value="MDC8832007.1"/>
    <property type="molecule type" value="Genomic_DNA"/>
</dbReference>
<dbReference type="Gene3D" id="3.30.830.10">
    <property type="entry name" value="Metalloenzyme, LuxS/M16 peptidase-like"/>
    <property type="match status" value="1"/>
</dbReference>
<sequence>MAQQTRLTNGLNVVSFNQPAQEYGAVFVVPTPTLDSSGVAHLIEHLVFRYSERYPHRHTFFAANSLLPIKIDASSHQGFSYFYAVSSSKSVLLKVVGYLFAGITQHSYHDDDIKRERDGVLARELAMYQATAEYQLKMSIWRGDRTPDCYHHWAGYGDTLAQITGSDVTQYKTQYYQPDNITLLLGGVAADELPLLCTSPVDSAAPDYQPKQHKFVSTTLKDDYIFSWWLPECYIDGLLSSQERLSQAMQKHDMKVYIESSANHQRKFAMRLIGRPGKLMEAQQTLIDEVRRLHIVPKQHIFLESSYPDTINALLAWYHGQQPLNRKVVALSQALASTPAITGKRPLLKPVVRLPGNKADFTTTCPLVNDVLLPQAPALPGDLPARLDTLAQSLSNAKHFVFNQQDWIMHVPLSDQTGAQQAELLIGVLCDERLWLPRTSGQCYAMGVQGTADGIRIYGVMDDEPQQRNKLIEQLFTLYREQTKNTAHNNSTD</sequence>
<proteinExistence type="predicted"/>
<dbReference type="Pfam" id="PF00675">
    <property type="entry name" value="Peptidase_M16"/>
    <property type="match status" value="1"/>
</dbReference>